<protein>
    <submittedName>
        <fullName evidence="2">Speckle-type POZ protein like</fullName>
    </submittedName>
</protein>
<dbReference type="SMART" id="SM00225">
    <property type="entry name" value="BTB"/>
    <property type="match status" value="1"/>
</dbReference>
<keyword evidence="3" id="KW-1185">Reference proteome</keyword>
<dbReference type="Gene3D" id="1.25.40.420">
    <property type="match status" value="1"/>
</dbReference>
<reference evidence="2" key="2">
    <citation type="submission" date="2020-06" db="EMBL/GenBank/DDBJ databases">
        <authorList>
            <person name="Sheffer M."/>
        </authorList>
    </citation>
    <scope>NUCLEOTIDE SEQUENCE</scope>
</reference>
<dbReference type="Proteomes" id="UP000807504">
    <property type="component" value="Unassembled WGS sequence"/>
</dbReference>
<evidence type="ECO:0000259" key="1">
    <source>
        <dbReference type="PROSITE" id="PS50097"/>
    </source>
</evidence>
<comment type="caution">
    <text evidence="2">The sequence shown here is derived from an EMBL/GenBank/DDBJ whole genome shotgun (WGS) entry which is preliminary data.</text>
</comment>
<name>A0A8T0EEZ9_ARGBR</name>
<dbReference type="Gene3D" id="3.30.710.10">
    <property type="entry name" value="Potassium Channel Kv1.1, Chain A"/>
    <property type="match status" value="1"/>
</dbReference>
<dbReference type="InterPro" id="IPR000210">
    <property type="entry name" value="BTB/POZ_dom"/>
</dbReference>
<dbReference type="OMA" id="GASCRIN"/>
<gene>
    <name evidence="2" type="ORF">HNY73_018844</name>
</gene>
<proteinExistence type="predicted"/>
<accession>A0A8T0EEZ9</accession>
<dbReference type="PANTHER" id="PTHR24413">
    <property type="entry name" value="SPECKLE-TYPE POZ PROTEIN"/>
    <property type="match status" value="1"/>
</dbReference>
<feature type="domain" description="BTB" evidence="1">
    <location>
        <begin position="196"/>
        <end position="263"/>
    </location>
</feature>
<organism evidence="2 3">
    <name type="scientific">Argiope bruennichi</name>
    <name type="common">Wasp spider</name>
    <name type="synonym">Aranea bruennichi</name>
    <dbReference type="NCBI Taxonomy" id="94029"/>
    <lineage>
        <taxon>Eukaryota</taxon>
        <taxon>Metazoa</taxon>
        <taxon>Ecdysozoa</taxon>
        <taxon>Arthropoda</taxon>
        <taxon>Chelicerata</taxon>
        <taxon>Arachnida</taxon>
        <taxon>Araneae</taxon>
        <taxon>Araneomorphae</taxon>
        <taxon>Entelegynae</taxon>
        <taxon>Araneoidea</taxon>
        <taxon>Araneidae</taxon>
        <taxon>Argiope</taxon>
    </lineage>
</organism>
<evidence type="ECO:0000313" key="2">
    <source>
        <dbReference type="EMBL" id="KAF8771419.1"/>
    </source>
</evidence>
<dbReference type="SUPFAM" id="SSF54695">
    <property type="entry name" value="POZ domain"/>
    <property type="match status" value="1"/>
</dbReference>
<evidence type="ECO:0000313" key="3">
    <source>
        <dbReference type="Proteomes" id="UP000807504"/>
    </source>
</evidence>
<dbReference type="OrthoDB" id="6427162at2759"/>
<dbReference type="PROSITE" id="PS50097">
    <property type="entry name" value="BTB"/>
    <property type="match status" value="1"/>
</dbReference>
<dbReference type="EMBL" id="JABXBU010002228">
    <property type="protein sequence ID" value="KAF8771419.1"/>
    <property type="molecule type" value="Genomic_DNA"/>
</dbReference>
<dbReference type="AlphaFoldDB" id="A0A8T0EEZ9"/>
<dbReference type="InterPro" id="IPR011333">
    <property type="entry name" value="SKP1/BTB/POZ_sf"/>
</dbReference>
<sequence length="353" mass="40157">MAEYKASKCSLGPVRKYVKTRVCSNSYVFKWEIENFSLLDLVLKSDEFSPFPECFLYCEMDPKTFQVTFFVHSAEKRSLTCHVTVCDNKGKILLCKTGSYTHEKVDYDYVKMPDEIARALIEAQTHPVVISEYVEELKDLKCLPNDVLVIICRIYDDSPLVIHQQQISEREVSTPLDYLKRLATDLADLSLPSSKEKIDLCVGYESEAVNKSVLSAKSPVFKKMLQNLQPEKHENSLVIADVEISVVRSLVKFVNSGIIPECDADHLCELYTAAVKYELPELGDACSDLLMSKLSVENVCQILFLSGTYSDEDLKTHAINFLRDNLETVLESDEWQFLMREEPKTALEAITMI</sequence>
<dbReference type="Pfam" id="PF00651">
    <property type="entry name" value="BTB"/>
    <property type="match status" value="1"/>
</dbReference>
<reference evidence="2" key="1">
    <citation type="journal article" date="2020" name="bioRxiv">
        <title>Chromosome-level reference genome of the European wasp spider Argiope bruennichi: a resource for studies on range expansion and evolutionary adaptation.</title>
        <authorList>
            <person name="Sheffer M.M."/>
            <person name="Hoppe A."/>
            <person name="Krehenwinkel H."/>
            <person name="Uhl G."/>
            <person name="Kuss A.W."/>
            <person name="Jensen L."/>
            <person name="Jensen C."/>
            <person name="Gillespie R.G."/>
            <person name="Hoff K.J."/>
            <person name="Prost S."/>
        </authorList>
    </citation>
    <scope>NUCLEOTIDE SEQUENCE</scope>
</reference>